<dbReference type="OrthoDB" id="9804758at2"/>
<evidence type="ECO:0000313" key="1">
    <source>
        <dbReference type="EMBL" id="GBF57038.1"/>
    </source>
</evidence>
<dbReference type="RefSeq" id="WP_108983932.1">
    <property type="nucleotide sequence ID" value="NZ_BFBR01000002.1"/>
</dbReference>
<dbReference type="AlphaFoldDB" id="A0A2P2E7J1"/>
<sequence length="296" mass="32299">MSRLFDNYVMVDWSAAAKPATGADSIWIGTLRRDVRLQLRFEAQNPPTRKAAFDALTALLADFDKRGDRTLIGFDFPLGYPEGTAAALKFDGPAWASMHQFLAKEIKDKPDNANNRFQVAAMMNRLISGGPFPFWGCPPRDVLTTLQSKKTRPHGPGDVPEHRRAELAAKGASPIWKLYTAGSVGSQALTGIPVVKKLRDQRADARIWPFETGYRGLTRDDLAEVRILLAEIYPSMVKAVPAVGEVKDLAQVRAIAEHFAALDEAGKLAASFGPAKGMAEADIAAVEQEEGWILGV</sequence>
<evidence type="ECO:0008006" key="3">
    <source>
        <dbReference type="Google" id="ProtNLM"/>
    </source>
</evidence>
<protein>
    <recommendedName>
        <fullName evidence="3">Cobalamin biosynthesis protein CbiG</fullName>
    </recommendedName>
</protein>
<dbReference type="Proteomes" id="UP000245086">
    <property type="component" value="Unassembled WGS sequence"/>
</dbReference>
<name>A0A2P2E7J1_9PROT</name>
<gene>
    <name evidence="1" type="ORF">PbB2_00696</name>
</gene>
<proteinExistence type="predicted"/>
<reference evidence="1 2" key="1">
    <citation type="journal article" date="2018" name="Genome Announc.">
        <title>Draft Genome Sequence of "Candidatus Phycosocius bacilliformis," an Alphaproteobacterial Ectosymbiont of the Hydrocarbon-Producing Green Alga Botryococcus braunii.</title>
        <authorList>
            <person name="Tanabe Y."/>
            <person name="Yamaguchi H."/>
            <person name="Watanabe M.M."/>
        </authorList>
    </citation>
    <scope>NUCLEOTIDE SEQUENCE [LARGE SCALE GENOMIC DNA]</scope>
    <source>
        <strain evidence="1 2">BOTRYCO-2</strain>
    </source>
</reference>
<accession>A0A2P2E7J1</accession>
<organism evidence="1 2">
    <name type="scientific">Candidatus Phycosocius bacilliformis</name>
    <dbReference type="NCBI Taxonomy" id="1445552"/>
    <lineage>
        <taxon>Bacteria</taxon>
        <taxon>Pseudomonadati</taxon>
        <taxon>Pseudomonadota</taxon>
        <taxon>Alphaproteobacteria</taxon>
        <taxon>Caulobacterales</taxon>
        <taxon>Caulobacterales incertae sedis</taxon>
        <taxon>Candidatus Phycosocius</taxon>
    </lineage>
</organism>
<evidence type="ECO:0000313" key="2">
    <source>
        <dbReference type="Proteomes" id="UP000245086"/>
    </source>
</evidence>
<comment type="caution">
    <text evidence="1">The sequence shown here is derived from an EMBL/GenBank/DDBJ whole genome shotgun (WGS) entry which is preliminary data.</text>
</comment>
<keyword evidence="2" id="KW-1185">Reference proteome</keyword>
<dbReference type="EMBL" id="BFBR01000002">
    <property type="protein sequence ID" value="GBF57038.1"/>
    <property type="molecule type" value="Genomic_DNA"/>
</dbReference>